<dbReference type="PROSITE" id="PS00409">
    <property type="entry name" value="PROKAR_NTER_METHYL"/>
    <property type="match status" value="1"/>
</dbReference>
<keyword evidence="1" id="KW-1133">Transmembrane helix</keyword>
<sequence length="148" mass="16010">MSESRPHARRSNVVVSGATGFTLLELLVVLLITSLLAGLAAPRISDALERRRIDNGFRLLERQISLLRQRLIASGGALKLTQDILEKPLTDGRPPFSLPEGFGVTIDREILFGANGACSGGDIVFVAPGGLQRRLILDPPFCLPRQAQ</sequence>
<dbReference type="Gene3D" id="3.30.700.10">
    <property type="entry name" value="Glycoprotein, Type 4 Pilin"/>
    <property type="match status" value="1"/>
</dbReference>
<keyword evidence="1" id="KW-0472">Membrane</keyword>
<reference evidence="2 3" key="1">
    <citation type="submission" date="2021-02" db="EMBL/GenBank/DDBJ databases">
        <title>Niveibacterium changnyeongensis HC41.</title>
        <authorList>
            <person name="Kang M."/>
        </authorList>
    </citation>
    <scope>NUCLEOTIDE SEQUENCE [LARGE SCALE GENOMIC DNA]</scope>
    <source>
        <strain evidence="2 3">HC41</strain>
    </source>
</reference>
<dbReference type="Pfam" id="PF07963">
    <property type="entry name" value="N_methyl"/>
    <property type="match status" value="1"/>
</dbReference>
<feature type="transmembrane region" description="Helical" evidence="1">
    <location>
        <begin position="20"/>
        <end position="42"/>
    </location>
</feature>
<dbReference type="Proteomes" id="UP000663570">
    <property type="component" value="Chromosome"/>
</dbReference>
<dbReference type="EMBL" id="CP071060">
    <property type="protein sequence ID" value="QSI79232.1"/>
    <property type="molecule type" value="Genomic_DNA"/>
</dbReference>
<evidence type="ECO:0000313" key="3">
    <source>
        <dbReference type="Proteomes" id="UP000663570"/>
    </source>
</evidence>
<gene>
    <name evidence="2" type="ORF">JY500_13955</name>
</gene>
<proteinExistence type="predicted"/>
<dbReference type="InterPro" id="IPR012902">
    <property type="entry name" value="N_methyl_site"/>
</dbReference>
<name>A0ABX7MGE3_9RHOO</name>
<dbReference type="InterPro" id="IPR045584">
    <property type="entry name" value="Pilin-like"/>
</dbReference>
<organism evidence="2 3">
    <name type="scientific">Niveibacterium microcysteis</name>
    <dbReference type="NCBI Taxonomy" id="2811415"/>
    <lineage>
        <taxon>Bacteria</taxon>
        <taxon>Pseudomonadati</taxon>
        <taxon>Pseudomonadota</taxon>
        <taxon>Betaproteobacteria</taxon>
        <taxon>Rhodocyclales</taxon>
        <taxon>Rhodocyclaceae</taxon>
        <taxon>Niveibacterium</taxon>
    </lineage>
</organism>
<protein>
    <submittedName>
        <fullName evidence="2">Prepilin-type N-terminal cleavage/methylation domain-containing protein</fullName>
    </submittedName>
</protein>
<keyword evidence="3" id="KW-1185">Reference proteome</keyword>
<accession>A0ABX7MGE3</accession>
<dbReference type="SUPFAM" id="SSF54523">
    <property type="entry name" value="Pili subunits"/>
    <property type="match status" value="1"/>
</dbReference>
<evidence type="ECO:0000313" key="2">
    <source>
        <dbReference type="EMBL" id="QSI79232.1"/>
    </source>
</evidence>
<keyword evidence="1" id="KW-0812">Transmembrane</keyword>
<dbReference type="NCBIfam" id="TIGR02532">
    <property type="entry name" value="IV_pilin_GFxxxE"/>
    <property type="match status" value="1"/>
</dbReference>
<evidence type="ECO:0000256" key="1">
    <source>
        <dbReference type="SAM" id="Phobius"/>
    </source>
</evidence>